<gene>
    <name evidence="2" type="ORF">CGE01nite_30090</name>
</gene>
<organism evidence="2 3">
    <name type="scientific">Cellulomonas gelida</name>
    <dbReference type="NCBI Taxonomy" id="1712"/>
    <lineage>
        <taxon>Bacteria</taxon>
        <taxon>Bacillati</taxon>
        <taxon>Actinomycetota</taxon>
        <taxon>Actinomycetes</taxon>
        <taxon>Micrococcales</taxon>
        <taxon>Cellulomonadaceae</taxon>
        <taxon>Cellulomonas</taxon>
    </lineage>
</organism>
<reference evidence="2 3" key="1">
    <citation type="submission" date="2019-06" db="EMBL/GenBank/DDBJ databases">
        <title>Whole genome shotgun sequence of Cellulomonas gelida NBRC 3748.</title>
        <authorList>
            <person name="Hosoyama A."/>
            <person name="Uohara A."/>
            <person name="Ohji S."/>
            <person name="Ichikawa N."/>
        </authorList>
    </citation>
    <scope>NUCLEOTIDE SEQUENCE [LARGE SCALE GENOMIC DNA]</scope>
    <source>
        <strain evidence="2 3">NBRC 3748</strain>
    </source>
</reference>
<protein>
    <recommendedName>
        <fullName evidence="1">FAD-dependent urate hydroxylase HpyO/Asp monooxygenase CreE-like FAD/NAD(P)-binding domain-containing protein</fullName>
    </recommendedName>
</protein>
<evidence type="ECO:0000313" key="2">
    <source>
        <dbReference type="EMBL" id="GEA85758.1"/>
    </source>
</evidence>
<comment type="caution">
    <text evidence="2">The sequence shown here is derived from an EMBL/GenBank/DDBJ whole genome shotgun (WGS) entry which is preliminary data.</text>
</comment>
<name>A0A4Y3KSB0_9CELL</name>
<evidence type="ECO:0000313" key="3">
    <source>
        <dbReference type="Proteomes" id="UP000320461"/>
    </source>
</evidence>
<dbReference type="SUPFAM" id="SSF51905">
    <property type="entry name" value="FAD/NAD(P)-binding domain"/>
    <property type="match status" value="1"/>
</dbReference>
<proteinExistence type="predicted"/>
<sequence>MTARVVVVGAGPRTAGLLGALASTLPRDVEVTVVDRGPQASSPWDAGQAAHVLSNSYARDITLTRPGVGVGTFLEWCRGVCATDLARTGGEPEELVREARGMSELDFASRGLVGSYVAAVIADATARAPFATRCTAGDVVRVRPGSAPRVDLADGRTLSADVVVLATGDDDPGPPVLGASGPRTLDALTPGQPVLVRGIGLTFHDVLAAVTVGRGGRFEHARAGLRYVPSGAEPQVWATSRTGVPLGPKLAPIALTSSTLGWDDGLALLRQCTDVPAAHRAVLDLLARVLSTTGRDLLLAQLKGVGSTAHEARRHLAAQVRSITAPEPERLAAQSCVLATLEAIAGPVLAPPSGYLERAAHATAALESIGARLTSGPPARRTRELAALVDQGVVVLAGAEEGIVPDADGWTLRTRSGERVTGFPAFVDARVHPRRALWATGPGWPRTPGGRLDVDPTTMRLRAAAGEDEHAVFVVGPSGAGAIAALPRPGGPETFFQQNDALACAVADLLSSPVDVPLVPAGSAHDVS</sequence>
<feature type="domain" description="FAD-dependent urate hydroxylase HpyO/Asp monooxygenase CreE-like FAD/NAD(P)-binding" evidence="1">
    <location>
        <begin position="6"/>
        <end position="168"/>
    </location>
</feature>
<dbReference type="RefSeq" id="WP_048342640.1">
    <property type="nucleotide sequence ID" value="NZ_BJLQ01000047.1"/>
</dbReference>
<evidence type="ECO:0000259" key="1">
    <source>
        <dbReference type="Pfam" id="PF13454"/>
    </source>
</evidence>
<dbReference type="EMBL" id="BJLQ01000047">
    <property type="protein sequence ID" value="GEA85758.1"/>
    <property type="molecule type" value="Genomic_DNA"/>
</dbReference>
<accession>A0A4Y3KSB0</accession>
<dbReference type="AlphaFoldDB" id="A0A4Y3KSB0"/>
<dbReference type="Pfam" id="PF13454">
    <property type="entry name" value="NAD_binding_9"/>
    <property type="match status" value="1"/>
</dbReference>
<dbReference type="PANTHER" id="PTHR40254:SF1">
    <property type="entry name" value="BLR0577 PROTEIN"/>
    <property type="match status" value="1"/>
</dbReference>
<keyword evidence="3" id="KW-1185">Reference proteome</keyword>
<dbReference type="PANTHER" id="PTHR40254">
    <property type="entry name" value="BLR0577 PROTEIN"/>
    <property type="match status" value="1"/>
</dbReference>
<dbReference type="Proteomes" id="UP000320461">
    <property type="component" value="Unassembled WGS sequence"/>
</dbReference>
<dbReference type="InterPro" id="IPR036188">
    <property type="entry name" value="FAD/NAD-bd_sf"/>
</dbReference>
<dbReference type="InterPro" id="IPR038732">
    <property type="entry name" value="HpyO/CreE_NAD-binding"/>
</dbReference>
<dbReference type="InterPro" id="IPR052189">
    <property type="entry name" value="L-asp_N-monooxygenase_NS-form"/>
</dbReference>